<dbReference type="RefSeq" id="WP_377927222.1">
    <property type="nucleotide sequence ID" value="NZ_JBHUEM010000005.1"/>
</dbReference>
<keyword evidence="2" id="KW-1185">Reference proteome</keyword>
<gene>
    <name evidence="1" type="ORF">ACFSCX_05810</name>
</gene>
<name>A0ABW4LNL8_9BACI</name>
<comment type="caution">
    <text evidence="1">The sequence shown here is derived from an EMBL/GenBank/DDBJ whole genome shotgun (WGS) entry which is preliminary data.</text>
</comment>
<dbReference type="Proteomes" id="UP001597214">
    <property type="component" value="Unassembled WGS sequence"/>
</dbReference>
<organism evidence="1 2">
    <name type="scientific">Bacillus salitolerans</name>
    <dbReference type="NCBI Taxonomy" id="1437434"/>
    <lineage>
        <taxon>Bacteria</taxon>
        <taxon>Bacillati</taxon>
        <taxon>Bacillota</taxon>
        <taxon>Bacilli</taxon>
        <taxon>Bacillales</taxon>
        <taxon>Bacillaceae</taxon>
        <taxon>Bacillus</taxon>
    </lineage>
</organism>
<evidence type="ECO:0008006" key="3">
    <source>
        <dbReference type="Google" id="ProtNLM"/>
    </source>
</evidence>
<accession>A0ABW4LNL8</accession>
<protein>
    <recommendedName>
        <fullName evidence="3">IDEAL domain-containing protein</fullName>
    </recommendedName>
</protein>
<evidence type="ECO:0000313" key="2">
    <source>
        <dbReference type="Proteomes" id="UP001597214"/>
    </source>
</evidence>
<reference evidence="2" key="1">
    <citation type="journal article" date="2019" name="Int. J. Syst. Evol. Microbiol.">
        <title>The Global Catalogue of Microorganisms (GCM) 10K type strain sequencing project: providing services to taxonomists for standard genome sequencing and annotation.</title>
        <authorList>
            <consortium name="The Broad Institute Genomics Platform"/>
            <consortium name="The Broad Institute Genome Sequencing Center for Infectious Disease"/>
            <person name="Wu L."/>
            <person name="Ma J."/>
        </authorList>
    </citation>
    <scope>NUCLEOTIDE SEQUENCE [LARGE SCALE GENOMIC DNA]</scope>
    <source>
        <strain evidence="2">CCUG 49339</strain>
    </source>
</reference>
<dbReference type="EMBL" id="JBHUEM010000005">
    <property type="protein sequence ID" value="MFD1736076.1"/>
    <property type="molecule type" value="Genomic_DNA"/>
</dbReference>
<sequence length="148" mass="17220">MKLHDDGFLGVHLITDSGFTLCDFFKPVEDRQYIGEISEVTCATCISKLEVVTDEQIQIFINSIPAFAPDNYNSSHNKKHYIHVFDDTYIKKSKLQNEFNEIFEYTVTNTLEHEEKLIQYGKLKLLVELLNYDKKILDDIFTPGLIKH</sequence>
<evidence type="ECO:0000313" key="1">
    <source>
        <dbReference type="EMBL" id="MFD1736076.1"/>
    </source>
</evidence>
<proteinExistence type="predicted"/>